<organism evidence="3 4">
    <name type="scientific">Pelotalea chapellei</name>
    <dbReference type="NCBI Taxonomy" id="44671"/>
    <lineage>
        <taxon>Bacteria</taxon>
        <taxon>Pseudomonadati</taxon>
        <taxon>Thermodesulfobacteriota</taxon>
        <taxon>Desulfuromonadia</taxon>
        <taxon>Geobacterales</taxon>
        <taxon>Geobacteraceae</taxon>
        <taxon>Pelotalea</taxon>
    </lineage>
</organism>
<evidence type="ECO:0000313" key="4">
    <source>
        <dbReference type="Proteomes" id="UP000784128"/>
    </source>
</evidence>
<keyword evidence="4" id="KW-1185">Reference proteome</keyword>
<evidence type="ECO:0000256" key="2">
    <source>
        <dbReference type="SAM" id="SignalP"/>
    </source>
</evidence>
<feature type="compositionally biased region" description="Basic and acidic residues" evidence="1">
    <location>
        <begin position="54"/>
        <end position="63"/>
    </location>
</feature>
<evidence type="ECO:0000313" key="3">
    <source>
        <dbReference type="EMBL" id="MBT1072591.1"/>
    </source>
</evidence>
<keyword evidence="2" id="KW-0732">Signal</keyword>
<dbReference type="RefSeq" id="WP_214299740.1">
    <property type="nucleotide sequence ID" value="NZ_JAHDYS010000011.1"/>
</dbReference>
<evidence type="ECO:0000256" key="1">
    <source>
        <dbReference type="SAM" id="MobiDB-lite"/>
    </source>
</evidence>
<protein>
    <submittedName>
        <fullName evidence="3">Uncharacterized protein</fullName>
    </submittedName>
</protein>
<feature type="chain" id="PRO_5045796282" evidence="2">
    <location>
        <begin position="24"/>
        <end position="93"/>
    </location>
</feature>
<dbReference type="Proteomes" id="UP000784128">
    <property type="component" value="Unassembled WGS sequence"/>
</dbReference>
<accession>A0ABS5UAC2</accession>
<name>A0ABS5UAC2_9BACT</name>
<dbReference type="EMBL" id="JAHDYS010000011">
    <property type="protein sequence ID" value="MBT1072591.1"/>
    <property type="molecule type" value="Genomic_DNA"/>
</dbReference>
<reference evidence="3 4" key="1">
    <citation type="submission" date="2021-05" db="EMBL/GenBank/DDBJ databases">
        <title>The draft genome of Geobacter chapellei DSM 13688.</title>
        <authorList>
            <person name="Xu Z."/>
            <person name="Masuda Y."/>
            <person name="Itoh H."/>
            <person name="Senoo K."/>
        </authorList>
    </citation>
    <scope>NUCLEOTIDE SEQUENCE [LARGE SCALE GENOMIC DNA]</scope>
    <source>
        <strain evidence="3 4">DSM 13688</strain>
    </source>
</reference>
<proteinExistence type="predicted"/>
<comment type="caution">
    <text evidence="3">The sequence shown here is derived from an EMBL/GenBank/DDBJ whole genome shotgun (WGS) entry which is preliminary data.</text>
</comment>
<gene>
    <name evidence="3" type="ORF">KJB30_12400</name>
</gene>
<feature type="signal peptide" evidence="2">
    <location>
        <begin position="1"/>
        <end position="23"/>
    </location>
</feature>
<feature type="region of interest" description="Disordered" evidence="1">
    <location>
        <begin position="45"/>
        <end position="93"/>
    </location>
</feature>
<sequence>MKRYRIKIMCLALMLAIMGWGVAPGIAQPPDTIQAGAAVDQTIVQERKKPPRQKRQEAKKRLQEAIQARKASQLAEASAIPIDNPGNGKGSAK</sequence>